<reference evidence="3" key="1">
    <citation type="journal article" date="2017" name="bioRxiv">
        <title>Comparative analysis of the genomes of Stylophora pistillata and Acropora digitifera provides evidence for extensive differences between species of corals.</title>
        <authorList>
            <person name="Voolstra C.R."/>
            <person name="Li Y."/>
            <person name="Liew Y.J."/>
            <person name="Baumgarten S."/>
            <person name="Zoccola D."/>
            <person name="Flot J.-F."/>
            <person name="Tambutte S."/>
            <person name="Allemand D."/>
            <person name="Aranda M."/>
        </authorList>
    </citation>
    <scope>NUCLEOTIDE SEQUENCE [LARGE SCALE GENOMIC DNA]</scope>
</reference>
<evidence type="ECO:0000313" key="2">
    <source>
        <dbReference type="EMBL" id="PFX11479.1"/>
    </source>
</evidence>
<dbReference type="PANTHER" id="PTHR47510:SF3">
    <property type="entry name" value="ENDO_EXONUCLEASE_PHOSPHATASE DOMAIN-CONTAINING PROTEIN"/>
    <property type="match status" value="1"/>
</dbReference>
<dbReference type="STRING" id="50429.A0A2B4R3W1"/>
<protein>
    <submittedName>
        <fullName evidence="2">Uncharacterized protein</fullName>
    </submittedName>
</protein>
<dbReference type="PANTHER" id="PTHR47510">
    <property type="entry name" value="REVERSE TRANSCRIPTASE DOMAIN-CONTAINING PROTEIN"/>
    <property type="match status" value="1"/>
</dbReference>
<feature type="region of interest" description="Disordered" evidence="1">
    <location>
        <begin position="196"/>
        <end position="226"/>
    </location>
</feature>
<gene>
    <name evidence="2" type="ORF">AWC38_SpisGene24772</name>
</gene>
<dbReference type="AlphaFoldDB" id="A0A2B4R3W1"/>
<dbReference type="EMBL" id="LSMT01002412">
    <property type="protein sequence ID" value="PFX11479.1"/>
    <property type="molecule type" value="Genomic_DNA"/>
</dbReference>
<evidence type="ECO:0000313" key="3">
    <source>
        <dbReference type="Proteomes" id="UP000225706"/>
    </source>
</evidence>
<dbReference type="Proteomes" id="UP000225706">
    <property type="component" value="Unassembled WGS sequence"/>
</dbReference>
<feature type="non-terminal residue" evidence="2">
    <location>
        <position position="248"/>
    </location>
</feature>
<name>A0A2B4R3W1_STYPI</name>
<accession>A0A2B4R3W1</accession>
<sequence length="248" mass="28173">MEDPNDAYNDFIEEYSSVYNACFPLKVFKGKQVNTFFSPWLSPGLLESVNKKNRLYKKLVISPSTSSETKYKAYKNKLTRLIRIAKKKYYDSKFENGRNDLKTTWKLLNEIINKRKSMSSLPTSFKSEGRTLTDLMEIADRFCRYFTNIGPNLARSIPSVNPSFRSYLGYNKHPSINSKPTTTSELESICSRFASKKAPGSDSAEQQPVSEETEAIYSEADDGKPKPIPVAEFAKYFKQKSANGAIVL</sequence>
<dbReference type="OrthoDB" id="5986740at2759"/>
<keyword evidence="3" id="KW-1185">Reference proteome</keyword>
<comment type="caution">
    <text evidence="2">The sequence shown here is derived from an EMBL/GenBank/DDBJ whole genome shotgun (WGS) entry which is preliminary data.</text>
</comment>
<evidence type="ECO:0000256" key="1">
    <source>
        <dbReference type="SAM" id="MobiDB-lite"/>
    </source>
</evidence>
<organism evidence="2 3">
    <name type="scientific">Stylophora pistillata</name>
    <name type="common">Smooth cauliflower coral</name>
    <dbReference type="NCBI Taxonomy" id="50429"/>
    <lineage>
        <taxon>Eukaryota</taxon>
        <taxon>Metazoa</taxon>
        <taxon>Cnidaria</taxon>
        <taxon>Anthozoa</taxon>
        <taxon>Hexacorallia</taxon>
        <taxon>Scleractinia</taxon>
        <taxon>Astrocoeniina</taxon>
        <taxon>Pocilloporidae</taxon>
        <taxon>Stylophora</taxon>
    </lineage>
</organism>
<proteinExistence type="predicted"/>